<dbReference type="Proteomes" id="UP000474042">
    <property type="component" value="Unassembled WGS sequence"/>
</dbReference>
<accession>A0A512TM65</accession>
<proteinExistence type="predicted"/>
<name>A0A512TM65_CLOBU</name>
<evidence type="ECO:0000313" key="2">
    <source>
        <dbReference type="EMBL" id="NAS17623.1"/>
    </source>
</evidence>
<evidence type="ECO:0000313" key="1">
    <source>
        <dbReference type="EMBL" id="GEQ21362.1"/>
    </source>
</evidence>
<comment type="caution">
    <text evidence="1">The sequence shown here is derived from an EMBL/GenBank/DDBJ whole genome shotgun (WGS) entry which is preliminary data.</text>
</comment>
<evidence type="ECO:0000313" key="3">
    <source>
        <dbReference type="Proteomes" id="UP000321089"/>
    </source>
</evidence>
<protein>
    <submittedName>
        <fullName evidence="2">SH3 domain-containing protein</fullName>
    </submittedName>
</protein>
<gene>
    <name evidence="1" type="ORF">CBU02nite_18680</name>
    <name evidence="2" type="ORF">GND98_006990</name>
</gene>
<dbReference type="RefSeq" id="WP_002582555.1">
    <property type="nucleotide sequence ID" value="NZ_BKBC01000022.1"/>
</dbReference>
<organism evidence="1 3">
    <name type="scientific">Clostridium butyricum</name>
    <dbReference type="NCBI Taxonomy" id="1492"/>
    <lineage>
        <taxon>Bacteria</taxon>
        <taxon>Bacillati</taxon>
        <taxon>Bacillota</taxon>
        <taxon>Clostridia</taxon>
        <taxon>Eubacteriales</taxon>
        <taxon>Clostridiaceae</taxon>
        <taxon>Clostridium</taxon>
    </lineage>
</organism>
<reference evidence="2 4" key="2">
    <citation type="submission" date="2020-01" db="EMBL/GenBank/DDBJ databases">
        <title>Genome sequence of a 1,3-propanediol producer, Clostridium butyricum S3.</title>
        <authorList>
            <person name="Zhou J."/>
        </authorList>
    </citation>
    <scope>NUCLEOTIDE SEQUENCE [LARGE SCALE GENOMIC DNA]</scope>
    <source>
        <strain evidence="2 4">S3</strain>
    </source>
</reference>
<sequence length="145" mass="16431">MVFIFLLLIILLLGGGGFFFLKSYDDKYVALQKNNMLLKSQLSKIKEKYDLLDSSTQNCNLEFLTVDNHYGLLPKNTIVRISPSNNSCIVKKIDMGMQVGILEKVNTNDSTWYYVALPLDNNINSRGWVEEPAFSEISNSPIEIS</sequence>
<dbReference type="Proteomes" id="UP000321089">
    <property type="component" value="Unassembled WGS sequence"/>
</dbReference>
<reference evidence="1 3" key="1">
    <citation type="submission" date="2019-07" db="EMBL/GenBank/DDBJ databases">
        <title>Whole genome shotgun sequence of Clostridium butyricum NBRC 3858.</title>
        <authorList>
            <person name="Hosoyama A."/>
            <person name="Uohara A."/>
            <person name="Ohji S."/>
            <person name="Ichikawa N."/>
        </authorList>
    </citation>
    <scope>NUCLEOTIDE SEQUENCE [LARGE SCALE GENOMIC DNA]</scope>
    <source>
        <strain evidence="1 3">NBRC 3858</strain>
    </source>
</reference>
<dbReference type="Gene3D" id="2.30.30.40">
    <property type="entry name" value="SH3 Domains"/>
    <property type="match status" value="1"/>
</dbReference>
<dbReference type="EMBL" id="WOFV02000016">
    <property type="protein sequence ID" value="NAS17623.1"/>
    <property type="molecule type" value="Genomic_DNA"/>
</dbReference>
<evidence type="ECO:0000313" key="4">
    <source>
        <dbReference type="Proteomes" id="UP000474042"/>
    </source>
</evidence>
<dbReference type="EMBL" id="BKBC01000022">
    <property type="protein sequence ID" value="GEQ21362.1"/>
    <property type="molecule type" value="Genomic_DNA"/>
</dbReference>
<dbReference type="AlphaFoldDB" id="A0A512TM65"/>